<gene>
    <name evidence="4" type="ORF">KIN_07120</name>
</gene>
<dbReference type="EMBL" id="BLJE01000001">
    <property type="protein sequence ID" value="GFE63638.1"/>
    <property type="molecule type" value="Genomic_DNA"/>
</dbReference>
<dbReference type="InterPro" id="IPR036714">
    <property type="entry name" value="SDH_sf"/>
</dbReference>
<evidence type="ECO:0000313" key="4">
    <source>
        <dbReference type="EMBL" id="GFE63638.1"/>
    </source>
</evidence>
<organism evidence="4 5">
    <name type="scientific">Litoreibacter roseus</name>
    <dbReference type="NCBI Taxonomy" id="2601869"/>
    <lineage>
        <taxon>Bacteria</taxon>
        <taxon>Pseudomonadati</taxon>
        <taxon>Pseudomonadota</taxon>
        <taxon>Alphaproteobacteria</taxon>
        <taxon>Rhodobacterales</taxon>
        <taxon>Roseobacteraceae</taxon>
        <taxon>Litoreibacter</taxon>
    </lineage>
</organism>
<evidence type="ECO:0000256" key="1">
    <source>
        <dbReference type="ARBA" id="ARBA00008571"/>
    </source>
</evidence>
<comment type="caution">
    <text evidence="4">The sequence shown here is derived from an EMBL/GenBank/DDBJ whole genome shotgun (WGS) entry which is preliminary data.</text>
</comment>
<sequence length="86" mass="9900">MGETREIRLKRLRLRSWRRGIKEMDLILGGFANAGLSGLTDAELELYDQMLEENDHDLYQWASGQSATPAAYDDLMRRIVRETTAI</sequence>
<protein>
    <recommendedName>
        <fullName evidence="2">FAD assembly factor SdhE</fullName>
    </recommendedName>
</protein>
<proteinExistence type="inferred from homology"/>
<dbReference type="InterPro" id="IPR005631">
    <property type="entry name" value="SDH"/>
</dbReference>
<evidence type="ECO:0000256" key="3">
    <source>
        <dbReference type="ARBA" id="ARBA00023186"/>
    </source>
</evidence>
<dbReference type="GO" id="GO:0006099">
    <property type="term" value="P:tricarboxylic acid cycle"/>
    <property type="evidence" value="ECO:0007669"/>
    <property type="project" value="TreeGrafter"/>
</dbReference>
<dbReference type="Gene3D" id="1.10.150.250">
    <property type="entry name" value="Flavinator of succinate dehydrogenase"/>
    <property type="match status" value="1"/>
</dbReference>
<dbReference type="Proteomes" id="UP000436822">
    <property type="component" value="Unassembled WGS sequence"/>
</dbReference>
<dbReference type="OrthoDB" id="9807264at2"/>
<evidence type="ECO:0000256" key="2">
    <source>
        <dbReference type="ARBA" id="ARBA00019418"/>
    </source>
</evidence>
<comment type="similarity">
    <text evidence="1">Belongs to the SdhE FAD assembly factor family.</text>
</comment>
<keyword evidence="5" id="KW-1185">Reference proteome</keyword>
<evidence type="ECO:0000313" key="5">
    <source>
        <dbReference type="Proteomes" id="UP000436822"/>
    </source>
</evidence>
<dbReference type="RefSeq" id="WP_159804559.1">
    <property type="nucleotide sequence ID" value="NZ_BLJE01000001.1"/>
</dbReference>
<dbReference type="AlphaFoldDB" id="A0A6N6JEC1"/>
<keyword evidence="3" id="KW-0143">Chaperone</keyword>
<accession>A0A6N6JEC1</accession>
<reference evidence="4 5" key="1">
    <citation type="submission" date="2019-12" db="EMBL/GenBank/DDBJ databases">
        <title>Litoreibacter badius sp. nov., a novel bacteriochlorophyll a-containing bacterium in the genus Litoreibacter.</title>
        <authorList>
            <person name="Kanamuro M."/>
            <person name="Takabe Y."/>
            <person name="Mori K."/>
            <person name="Takaichi S."/>
            <person name="Hanada S."/>
        </authorList>
    </citation>
    <scope>NUCLEOTIDE SEQUENCE [LARGE SCALE GENOMIC DNA]</scope>
    <source>
        <strain evidence="4 5">K6</strain>
    </source>
</reference>
<dbReference type="SUPFAM" id="SSF109910">
    <property type="entry name" value="YgfY-like"/>
    <property type="match status" value="1"/>
</dbReference>
<dbReference type="PANTHER" id="PTHR12469:SF2">
    <property type="entry name" value="SUCCINATE DEHYDROGENASE ASSEMBLY FACTOR 2, MITOCHONDRIAL"/>
    <property type="match status" value="1"/>
</dbReference>
<dbReference type="PANTHER" id="PTHR12469">
    <property type="entry name" value="PROTEIN EMI5 HOMOLOG, MITOCHONDRIAL"/>
    <property type="match status" value="1"/>
</dbReference>
<dbReference type="Pfam" id="PF03937">
    <property type="entry name" value="Sdh5"/>
    <property type="match status" value="1"/>
</dbReference>
<name>A0A6N6JEC1_9RHOB</name>